<keyword evidence="4" id="KW-1185">Reference proteome</keyword>
<dbReference type="InterPro" id="IPR015943">
    <property type="entry name" value="WD40/YVTN_repeat-like_dom_sf"/>
</dbReference>
<dbReference type="GO" id="GO:0005829">
    <property type="term" value="C:cytosol"/>
    <property type="evidence" value="ECO:0007669"/>
    <property type="project" value="TreeGrafter"/>
</dbReference>
<dbReference type="Proteomes" id="UP000027219">
    <property type="component" value="Unassembled WGS sequence"/>
</dbReference>
<dbReference type="SUPFAM" id="SSF50974">
    <property type="entry name" value="Nitrous oxide reductase, N-terminal domain"/>
    <property type="match status" value="1"/>
</dbReference>
<comment type="caution">
    <text evidence="3">The sequence shown here is derived from an EMBL/GenBank/DDBJ whole genome shotgun (WGS) entry which is preliminary data.</text>
</comment>
<comment type="similarity">
    <text evidence="1">Belongs to the cycloisomerase 2 family.</text>
</comment>
<keyword evidence="2" id="KW-0313">Glucose metabolism</keyword>
<gene>
    <name evidence="3" type="ORF">VFDL14_24175</name>
</gene>
<evidence type="ECO:0000313" key="4">
    <source>
        <dbReference type="Proteomes" id="UP000027219"/>
    </source>
</evidence>
<dbReference type="InterPro" id="IPR019405">
    <property type="entry name" value="Lactonase_7-beta_prop"/>
</dbReference>
<evidence type="ECO:0000256" key="1">
    <source>
        <dbReference type="ARBA" id="ARBA00005564"/>
    </source>
</evidence>
<dbReference type="GO" id="GO:0017057">
    <property type="term" value="F:6-phosphogluconolactonase activity"/>
    <property type="evidence" value="ECO:0007669"/>
    <property type="project" value="TreeGrafter"/>
</dbReference>
<dbReference type="RefSeq" id="WP_032551455.1">
    <property type="nucleotide sequence ID" value="NZ_JFFR01000020.1"/>
</dbReference>
<name>A0A066UM07_9VIBR</name>
<dbReference type="AlphaFoldDB" id="A0A066UM07"/>
<dbReference type="PANTHER" id="PTHR30344">
    <property type="entry name" value="6-PHOSPHOGLUCONOLACTONASE-RELATED"/>
    <property type="match status" value="1"/>
</dbReference>
<dbReference type="GO" id="GO:0006006">
    <property type="term" value="P:glucose metabolic process"/>
    <property type="evidence" value="ECO:0007669"/>
    <property type="project" value="UniProtKB-KW"/>
</dbReference>
<protein>
    <submittedName>
        <fullName evidence="3">3-carboxymuconate cyclase</fullName>
    </submittedName>
</protein>
<dbReference type="InterPro" id="IPR050282">
    <property type="entry name" value="Cycloisomerase_2"/>
</dbReference>
<evidence type="ECO:0000256" key="2">
    <source>
        <dbReference type="ARBA" id="ARBA00022526"/>
    </source>
</evidence>
<keyword evidence="2" id="KW-0119">Carbohydrate metabolism</keyword>
<proteinExistence type="inferred from homology"/>
<dbReference type="EMBL" id="JFFR01000020">
    <property type="protein sequence ID" value="KDN28486.1"/>
    <property type="molecule type" value="Genomic_DNA"/>
</dbReference>
<organism evidence="3 4">
    <name type="scientific">Vibrio fortis</name>
    <dbReference type="NCBI Taxonomy" id="212667"/>
    <lineage>
        <taxon>Bacteria</taxon>
        <taxon>Pseudomonadati</taxon>
        <taxon>Pseudomonadota</taxon>
        <taxon>Gammaproteobacteria</taxon>
        <taxon>Vibrionales</taxon>
        <taxon>Vibrionaceae</taxon>
        <taxon>Vibrio</taxon>
    </lineage>
</organism>
<dbReference type="Gene3D" id="2.130.10.10">
    <property type="entry name" value="YVTN repeat-like/Quinoprotein amine dehydrogenase"/>
    <property type="match status" value="1"/>
</dbReference>
<dbReference type="OrthoDB" id="9790815at2"/>
<reference evidence="3 4" key="1">
    <citation type="submission" date="2014-02" db="EMBL/GenBank/DDBJ databases">
        <title>Vibrio fortis Dalian14 Genome Sequencing.</title>
        <authorList>
            <person name="Wang Y."/>
            <person name="Song L."/>
            <person name="Liu G."/>
            <person name="Ding J."/>
        </authorList>
    </citation>
    <scope>NUCLEOTIDE SEQUENCE [LARGE SCALE GENOMIC DNA]</scope>
    <source>
        <strain evidence="3 4">Dalian14</strain>
    </source>
</reference>
<dbReference type="PANTHER" id="PTHR30344:SF1">
    <property type="entry name" value="6-PHOSPHOGLUCONOLACTONASE"/>
    <property type="match status" value="1"/>
</dbReference>
<accession>A0A066UM07</accession>
<dbReference type="Pfam" id="PF10282">
    <property type="entry name" value="Lactonase"/>
    <property type="match status" value="1"/>
</dbReference>
<sequence>MRTLPLTIGCYTEDPNGSQGVYQTQLDLETGKLNPPQLIAKCINPSFVVSTKLGIYTASEIDQQSQPQLFHVSETDSNVPSNSGCILGDHPCHISIDPNHKFAITSQYSSGTFDIFSLGINGNIDKRIETLKMSGSGPNQDRQTGPHAHQSLFLTHSPQFVTVDLGADHINFYCFDEEQEEFLEEPVQSIQVPAGNGPRHMVFNKAEDKAYVICELSETILMLEKAVGRWHIVEEMDALPNTEKGEAAAAIKLSPDEQHLYVSCRYQSRISHFKLDPVNQKPVFVDSYRTEGSFPRDFHITDDGEWLIAANQHSNNLTSFKRNKLDGSLTYSGHSLEVGSPVCVTQQIS</sequence>
<dbReference type="STRING" id="212667.VFDL14_24175"/>
<dbReference type="InterPro" id="IPR011045">
    <property type="entry name" value="N2O_reductase_N"/>
</dbReference>
<evidence type="ECO:0000313" key="3">
    <source>
        <dbReference type="EMBL" id="KDN28486.1"/>
    </source>
</evidence>